<evidence type="ECO:0000256" key="8">
    <source>
        <dbReference type="ARBA" id="ARBA00022840"/>
    </source>
</evidence>
<keyword evidence="7 11" id="KW-0418">Kinase</keyword>
<evidence type="ECO:0000313" key="13">
    <source>
        <dbReference type="EMBL" id="EOD01057.1"/>
    </source>
</evidence>
<dbReference type="InterPro" id="IPR039430">
    <property type="entry name" value="Thymidylate_kin-like_dom"/>
</dbReference>
<dbReference type="eggNOG" id="COG0125">
    <property type="taxonomic scope" value="Bacteria"/>
</dbReference>
<dbReference type="CDD" id="cd01672">
    <property type="entry name" value="TMPK"/>
    <property type="match status" value="1"/>
</dbReference>
<dbReference type="PANTHER" id="PTHR10344">
    <property type="entry name" value="THYMIDYLATE KINASE"/>
    <property type="match status" value="1"/>
</dbReference>
<dbReference type="Gene3D" id="3.40.50.300">
    <property type="entry name" value="P-loop containing nucleotide triphosphate hydrolases"/>
    <property type="match status" value="1"/>
</dbReference>
<dbReference type="HAMAP" id="MF_00165">
    <property type="entry name" value="Thymidylate_kinase"/>
    <property type="match status" value="1"/>
</dbReference>
<dbReference type="GO" id="GO:0006235">
    <property type="term" value="P:dTTP biosynthetic process"/>
    <property type="evidence" value="ECO:0007669"/>
    <property type="project" value="UniProtKB-UniRule"/>
</dbReference>
<gene>
    <name evidence="11" type="primary">tmk</name>
    <name evidence="13" type="ORF">L21TH_0864</name>
</gene>
<keyword evidence="14" id="KW-1185">Reference proteome</keyword>
<evidence type="ECO:0000256" key="10">
    <source>
        <dbReference type="ARBA" id="ARBA00057735"/>
    </source>
</evidence>
<dbReference type="GO" id="GO:0004798">
    <property type="term" value="F:dTMP kinase activity"/>
    <property type="evidence" value="ECO:0007669"/>
    <property type="project" value="UniProtKB-UniRule"/>
</dbReference>
<proteinExistence type="inferred from homology"/>
<dbReference type="GO" id="GO:0005524">
    <property type="term" value="F:ATP binding"/>
    <property type="evidence" value="ECO:0007669"/>
    <property type="project" value="UniProtKB-UniRule"/>
</dbReference>
<dbReference type="InterPro" id="IPR018095">
    <property type="entry name" value="Thymidylate_kin_CS"/>
</dbReference>
<keyword evidence="6 11" id="KW-0547">Nucleotide-binding</keyword>
<dbReference type="InterPro" id="IPR027417">
    <property type="entry name" value="P-loop_NTPase"/>
</dbReference>
<evidence type="ECO:0000256" key="7">
    <source>
        <dbReference type="ARBA" id="ARBA00022777"/>
    </source>
</evidence>
<evidence type="ECO:0000256" key="5">
    <source>
        <dbReference type="ARBA" id="ARBA00022727"/>
    </source>
</evidence>
<evidence type="ECO:0000256" key="11">
    <source>
        <dbReference type="HAMAP-Rule" id="MF_00165"/>
    </source>
</evidence>
<evidence type="ECO:0000256" key="4">
    <source>
        <dbReference type="ARBA" id="ARBA00022679"/>
    </source>
</evidence>
<accession>R1AWQ0</accession>
<dbReference type="RefSeq" id="WP_006310383.1">
    <property type="nucleotide sequence ID" value="NZ_ARZA01000087.1"/>
</dbReference>
<dbReference type="GO" id="GO:0006233">
    <property type="term" value="P:dTDP biosynthetic process"/>
    <property type="evidence" value="ECO:0007669"/>
    <property type="project" value="InterPro"/>
</dbReference>
<evidence type="ECO:0000256" key="3">
    <source>
        <dbReference type="ARBA" id="ARBA00017144"/>
    </source>
</evidence>
<dbReference type="AlphaFoldDB" id="R1AWQ0"/>
<comment type="similarity">
    <text evidence="1 11">Belongs to the thymidylate kinase family.</text>
</comment>
<evidence type="ECO:0000259" key="12">
    <source>
        <dbReference type="Pfam" id="PF02223"/>
    </source>
</evidence>
<keyword evidence="4 11" id="KW-0808">Transferase</keyword>
<evidence type="ECO:0000256" key="2">
    <source>
        <dbReference type="ARBA" id="ARBA00012980"/>
    </source>
</evidence>
<name>R1AWQ0_9FIRM</name>
<evidence type="ECO:0000313" key="14">
    <source>
        <dbReference type="Proteomes" id="UP000013378"/>
    </source>
</evidence>
<protein>
    <recommendedName>
        <fullName evidence="3 11">Thymidylate kinase</fullName>
        <ecNumber evidence="2 11">2.7.4.9</ecNumber>
    </recommendedName>
    <alternativeName>
        <fullName evidence="11">dTMP kinase</fullName>
    </alternativeName>
</protein>
<evidence type="ECO:0000256" key="6">
    <source>
        <dbReference type="ARBA" id="ARBA00022741"/>
    </source>
</evidence>
<dbReference type="Pfam" id="PF02223">
    <property type="entry name" value="Thymidylate_kin"/>
    <property type="match status" value="1"/>
</dbReference>
<dbReference type="GO" id="GO:0006227">
    <property type="term" value="P:dUDP biosynthetic process"/>
    <property type="evidence" value="ECO:0007669"/>
    <property type="project" value="TreeGrafter"/>
</dbReference>
<dbReference type="PANTHER" id="PTHR10344:SF4">
    <property type="entry name" value="UMP-CMP KINASE 2, MITOCHONDRIAL"/>
    <property type="match status" value="1"/>
</dbReference>
<dbReference type="EC" id="2.7.4.9" evidence="2 11"/>
<dbReference type="STRING" id="1304284.L21TH_0864"/>
<reference evidence="13 14" key="1">
    <citation type="journal article" date="2015" name="Geomicrobiol. J.">
        <title>Caldisalinibacter kiritimatiensis gen. nov., sp. nov., a moderately thermohalophilic thiosulfate-reducing bacterium from a hypersaline microbial mat.</title>
        <authorList>
            <person name="Ben Hania W."/>
            <person name="Joseph M."/>
            <person name="Fiebig A."/>
            <person name="Bunk B."/>
            <person name="Klenk H.-P."/>
            <person name="Fardeau M.-L."/>
            <person name="Spring S."/>
        </authorList>
    </citation>
    <scope>NUCLEOTIDE SEQUENCE [LARGE SCALE GENOMIC DNA]</scope>
    <source>
        <strain evidence="13 14">L21-TH-D2</strain>
    </source>
</reference>
<evidence type="ECO:0000256" key="9">
    <source>
        <dbReference type="ARBA" id="ARBA00048743"/>
    </source>
</evidence>
<comment type="caution">
    <text evidence="13">The sequence shown here is derived from an EMBL/GenBank/DDBJ whole genome shotgun (WGS) entry which is preliminary data.</text>
</comment>
<dbReference type="EMBL" id="ARZA01000087">
    <property type="protein sequence ID" value="EOD01057.1"/>
    <property type="molecule type" value="Genomic_DNA"/>
</dbReference>
<dbReference type="FunFam" id="3.40.50.300:FF:000225">
    <property type="entry name" value="Thymidylate kinase"/>
    <property type="match status" value="1"/>
</dbReference>
<keyword evidence="5 11" id="KW-0545">Nucleotide biosynthesis</keyword>
<dbReference type="PATRIC" id="fig|1304284.3.peg.849"/>
<dbReference type="NCBIfam" id="TIGR00041">
    <property type="entry name" value="DTMP_kinase"/>
    <property type="match status" value="1"/>
</dbReference>
<comment type="catalytic activity">
    <reaction evidence="9 11">
        <text>dTMP + ATP = dTDP + ADP</text>
        <dbReference type="Rhea" id="RHEA:13517"/>
        <dbReference type="ChEBI" id="CHEBI:30616"/>
        <dbReference type="ChEBI" id="CHEBI:58369"/>
        <dbReference type="ChEBI" id="CHEBI:63528"/>
        <dbReference type="ChEBI" id="CHEBI:456216"/>
        <dbReference type="EC" id="2.7.4.9"/>
    </reaction>
</comment>
<dbReference type="InterPro" id="IPR018094">
    <property type="entry name" value="Thymidylate_kinase"/>
</dbReference>
<comment type="caution">
    <text evidence="11">Lacks conserved residue(s) required for the propagation of feature annotation.</text>
</comment>
<dbReference type="GO" id="GO:0005829">
    <property type="term" value="C:cytosol"/>
    <property type="evidence" value="ECO:0007669"/>
    <property type="project" value="TreeGrafter"/>
</dbReference>
<dbReference type="PROSITE" id="PS01331">
    <property type="entry name" value="THYMIDYLATE_KINASE"/>
    <property type="match status" value="1"/>
</dbReference>
<dbReference type="Proteomes" id="UP000013378">
    <property type="component" value="Unassembled WGS sequence"/>
</dbReference>
<organism evidence="13 14">
    <name type="scientific">Caldisalinibacter kiritimatiensis</name>
    <dbReference type="NCBI Taxonomy" id="1304284"/>
    <lineage>
        <taxon>Bacteria</taxon>
        <taxon>Bacillati</taxon>
        <taxon>Bacillota</taxon>
        <taxon>Tissierellia</taxon>
        <taxon>Tissierellales</taxon>
        <taxon>Thermohalobacteraceae</taxon>
        <taxon>Caldisalinibacter</taxon>
    </lineage>
</organism>
<comment type="function">
    <text evidence="10 11">Phosphorylation of dTMP to form dTDP in both de novo and salvage pathways of dTTP synthesis.</text>
</comment>
<dbReference type="SUPFAM" id="SSF52540">
    <property type="entry name" value="P-loop containing nucleoside triphosphate hydrolases"/>
    <property type="match status" value="1"/>
</dbReference>
<sequence length="183" mass="21091">MKRNTILLQLEKPGGTRISEKIRDIILDNENIEMSFVTEALLYAASRAQHVHEKILPALKEGKIIICERFVHSSLVYQGIGRGIGIEKIKEINDFAIQGVKPDITLFFNIDPEVALKRKTSKNRGDRLEQEDINFHKEVYKGYLKIKEMYPDEIKLIDASKNIEEVFEQIKKAIEPLLQDLES</sequence>
<feature type="domain" description="Thymidylate kinase-like" evidence="12">
    <location>
        <begin position="12"/>
        <end position="170"/>
    </location>
</feature>
<evidence type="ECO:0000256" key="1">
    <source>
        <dbReference type="ARBA" id="ARBA00009776"/>
    </source>
</evidence>
<keyword evidence="8 11" id="KW-0067">ATP-binding</keyword>